<dbReference type="InterPro" id="IPR025355">
    <property type="entry name" value="DUF4259"/>
</dbReference>
<keyword evidence="2" id="KW-1185">Reference proteome</keyword>
<reference evidence="1 2" key="1">
    <citation type="submission" date="2018-11" db="EMBL/GenBank/DDBJ databases">
        <title>Complete genome sequence of Paenibacillus baekrokdamisoli strain KCTC 33723.</title>
        <authorList>
            <person name="Kang S.W."/>
            <person name="Lee K.C."/>
            <person name="Kim K.K."/>
            <person name="Kim J.S."/>
            <person name="Kim D.S."/>
            <person name="Ko S.H."/>
            <person name="Yang S.H."/>
            <person name="Lee J.S."/>
        </authorList>
    </citation>
    <scope>NUCLEOTIDE SEQUENCE [LARGE SCALE GENOMIC DNA]</scope>
    <source>
        <strain evidence="1 2">KCTC 33723</strain>
    </source>
</reference>
<name>A0A3G9IZX3_9BACL</name>
<evidence type="ECO:0000313" key="2">
    <source>
        <dbReference type="Proteomes" id="UP000275368"/>
    </source>
</evidence>
<organism evidence="1 2">
    <name type="scientific">Paenibacillus baekrokdamisoli</name>
    <dbReference type="NCBI Taxonomy" id="1712516"/>
    <lineage>
        <taxon>Bacteria</taxon>
        <taxon>Bacillati</taxon>
        <taxon>Bacillota</taxon>
        <taxon>Bacilli</taxon>
        <taxon>Bacillales</taxon>
        <taxon>Paenibacillaceae</taxon>
        <taxon>Paenibacillus</taxon>
    </lineage>
</organism>
<dbReference type="OrthoDB" id="95637at2"/>
<proteinExistence type="predicted"/>
<gene>
    <name evidence="1" type="ORF">Back11_58150</name>
</gene>
<dbReference type="Pfam" id="PF14078">
    <property type="entry name" value="DUF4259"/>
    <property type="match status" value="1"/>
</dbReference>
<dbReference type="AlphaFoldDB" id="A0A3G9IZX3"/>
<evidence type="ECO:0000313" key="1">
    <source>
        <dbReference type="EMBL" id="BBH24470.1"/>
    </source>
</evidence>
<protein>
    <submittedName>
        <fullName evidence="1">Uncharacterized protein</fullName>
    </submittedName>
</protein>
<accession>A0A3G9IZX3</accession>
<dbReference type="Proteomes" id="UP000275368">
    <property type="component" value="Chromosome"/>
</dbReference>
<sequence length="131" mass="14449">MGAWGTKTFDSDDTLDWMGEFLEAPTLGFLNETLSSAVEDDYIVEPYGSSALAAAEFIAALLGKTNGPLPEELTEAVTRFKPKKVNENVVALASKAVNKILENSELKELWEESDDYTEWSSNLQELVTKLV</sequence>
<dbReference type="KEGG" id="pbk:Back11_58150"/>
<dbReference type="EMBL" id="AP019308">
    <property type="protein sequence ID" value="BBH24470.1"/>
    <property type="molecule type" value="Genomic_DNA"/>
</dbReference>
<dbReference type="RefSeq" id="WP_125664696.1">
    <property type="nucleotide sequence ID" value="NZ_AP019308.1"/>
</dbReference>